<dbReference type="InterPro" id="IPR050638">
    <property type="entry name" value="AA-Vitamin_Transporters"/>
</dbReference>
<evidence type="ECO:0000256" key="2">
    <source>
        <dbReference type="ARBA" id="ARBA00007362"/>
    </source>
</evidence>
<name>A0A401UAZ9_9BACT</name>
<keyword evidence="9" id="KW-1185">Reference proteome</keyword>
<keyword evidence="3 6" id="KW-0812">Transmembrane</keyword>
<evidence type="ECO:0000313" key="9">
    <source>
        <dbReference type="Proteomes" id="UP000288227"/>
    </source>
</evidence>
<keyword evidence="5 6" id="KW-0472">Membrane</keyword>
<feature type="domain" description="EamA" evidence="7">
    <location>
        <begin position="154"/>
        <end position="290"/>
    </location>
</feature>
<dbReference type="PANTHER" id="PTHR32322:SF2">
    <property type="entry name" value="EAMA DOMAIN-CONTAINING PROTEIN"/>
    <property type="match status" value="1"/>
</dbReference>
<feature type="transmembrane region" description="Helical" evidence="6">
    <location>
        <begin position="94"/>
        <end position="116"/>
    </location>
</feature>
<evidence type="ECO:0000313" key="8">
    <source>
        <dbReference type="EMBL" id="GCC52083.1"/>
    </source>
</evidence>
<reference evidence="8 9" key="1">
    <citation type="submission" date="2018-11" db="EMBL/GenBank/DDBJ databases">
        <title>Chryseotalea sanarue gen. nov., sp., nov., a member of the family Cytophagaceae, isolated from a brackish lake in Hamamatsu Japan.</title>
        <authorList>
            <person name="Maejima Y."/>
            <person name="Iino T."/>
            <person name="Muraguchi Y."/>
            <person name="Fukuda K."/>
            <person name="Ohkuma M."/>
            <person name="Moriuchi R."/>
            <person name="Dohra H."/>
            <person name="Kimbara K."/>
            <person name="Shintani M."/>
        </authorList>
    </citation>
    <scope>NUCLEOTIDE SEQUENCE [LARGE SCALE GENOMIC DNA]</scope>
    <source>
        <strain evidence="8 9">Ys</strain>
    </source>
</reference>
<dbReference type="RefSeq" id="WP_127122730.1">
    <property type="nucleotide sequence ID" value="NZ_BHXQ01000004.1"/>
</dbReference>
<dbReference type="EMBL" id="BHXQ01000004">
    <property type="protein sequence ID" value="GCC52083.1"/>
    <property type="molecule type" value="Genomic_DNA"/>
</dbReference>
<feature type="transmembrane region" description="Helical" evidence="6">
    <location>
        <begin position="247"/>
        <end position="266"/>
    </location>
</feature>
<feature type="transmembrane region" description="Helical" evidence="6">
    <location>
        <begin position="214"/>
        <end position="235"/>
    </location>
</feature>
<dbReference type="InterPro" id="IPR037185">
    <property type="entry name" value="EmrE-like"/>
</dbReference>
<comment type="subcellular location">
    <subcellularLocation>
        <location evidence="1">Membrane</location>
        <topology evidence="1">Multi-pass membrane protein</topology>
    </subcellularLocation>
</comment>
<feature type="domain" description="EamA" evidence="7">
    <location>
        <begin position="8"/>
        <end position="138"/>
    </location>
</feature>
<feature type="transmembrane region" description="Helical" evidence="6">
    <location>
        <begin position="272"/>
        <end position="289"/>
    </location>
</feature>
<protein>
    <submittedName>
        <fullName evidence="8">EamA/RhaT family transporter</fullName>
    </submittedName>
</protein>
<feature type="transmembrane region" description="Helical" evidence="6">
    <location>
        <begin position="178"/>
        <end position="202"/>
    </location>
</feature>
<evidence type="ECO:0000256" key="6">
    <source>
        <dbReference type="SAM" id="Phobius"/>
    </source>
</evidence>
<dbReference type="GO" id="GO:0016020">
    <property type="term" value="C:membrane"/>
    <property type="evidence" value="ECO:0007669"/>
    <property type="project" value="UniProtKB-SubCell"/>
</dbReference>
<dbReference type="Proteomes" id="UP000288227">
    <property type="component" value="Unassembled WGS sequence"/>
</dbReference>
<feature type="transmembrane region" description="Helical" evidence="6">
    <location>
        <begin position="7"/>
        <end position="27"/>
    </location>
</feature>
<feature type="transmembrane region" description="Helical" evidence="6">
    <location>
        <begin position="39"/>
        <end position="58"/>
    </location>
</feature>
<comment type="caution">
    <text evidence="8">The sequence shown here is derived from an EMBL/GenBank/DDBJ whole genome shotgun (WGS) entry which is preliminary data.</text>
</comment>
<dbReference type="InterPro" id="IPR000620">
    <property type="entry name" value="EamA_dom"/>
</dbReference>
<organism evidence="8 9">
    <name type="scientific">Chryseotalea sanaruensis</name>
    <dbReference type="NCBI Taxonomy" id="2482724"/>
    <lineage>
        <taxon>Bacteria</taxon>
        <taxon>Pseudomonadati</taxon>
        <taxon>Bacteroidota</taxon>
        <taxon>Cytophagia</taxon>
        <taxon>Cytophagales</taxon>
        <taxon>Chryseotaleaceae</taxon>
        <taxon>Chryseotalea</taxon>
    </lineage>
</organism>
<dbReference type="OrthoDB" id="1117213at2"/>
<gene>
    <name evidence="8" type="ORF">SanaruYs_23150</name>
</gene>
<sequence>MSETPRSTAIFLLIFLALIWGTSFILIKQGLKVFAPDEVGALRVTAAALFLLPAALIRFKELTRDHYWKLLLSGLMGIFIPAFLFATAQTNMESSVAGILNTLTPIFTLLIGAFIFKQKFKNLAIVGIILGFLGGVVLMFARTGGEIGSLNVYALLILIACIFYGANLNFIKYKITDLKALTITSGSLLMIGPLAIVYLFGLSDFTIKLQTIDGAWRAAGFIVLLGIMSTAIATFLFNRLVKISTPIFASSVTYIMPIVAVGWGLFDGEALGIGHFIGMTAITMGVYLANRK</sequence>
<feature type="transmembrane region" description="Helical" evidence="6">
    <location>
        <begin position="147"/>
        <end position="166"/>
    </location>
</feature>
<dbReference type="PANTHER" id="PTHR32322">
    <property type="entry name" value="INNER MEMBRANE TRANSPORTER"/>
    <property type="match status" value="1"/>
</dbReference>
<keyword evidence="4 6" id="KW-1133">Transmembrane helix</keyword>
<accession>A0A401UAZ9</accession>
<evidence type="ECO:0000256" key="3">
    <source>
        <dbReference type="ARBA" id="ARBA00022692"/>
    </source>
</evidence>
<dbReference type="Pfam" id="PF00892">
    <property type="entry name" value="EamA"/>
    <property type="match status" value="2"/>
</dbReference>
<evidence type="ECO:0000256" key="4">
    <source>
        <dbReference type="ARBA" id="ARBA00022989"/>
    </source>
</evidence>
<feature type="transmembrane region" description="Helical" evidence="6">
    <location>
        <begin position="70"/>
        <end position="88"/>
    </location>
</feature>
<feature type="transmembrane region" description="Helical" evidence="6">
    <location>
        <begin position="123"/>
        <end position="141"/>
    </location>
</feature>
<evidence type="ECO:0000256" key="1">
    <source>
        <dbReference type="ARBA" id="ARBA00004141"/>
    </source>
</evidence>
<proteinExistence type="inferred from homology"/>
<evidence type="ECO:0000259" key="7">
    <source>
        <dbReference type="Pfam" id="PF00892"/>
    </source>
</evidence>
<dbReference type="SUPFAM" id="SSF103481">
    <property type="entry name" value="Multidrug resistance efflux transporter EmrE"/>
    <property type="match status" value="2"/>
</dbReference>
<comment type="similarity">
    <text evidence="2">Belongs to the EamA transporter family.</text>
</comment>
<evidence type="ECO:0000256" key="5">
    <source>
        <dbReference type="ARBA" id="ARBA00023136"/>
    </source>
</evidence>
<dbReference type="AlphaFoldDB" id="A0A401UAZ9"/>
<dbReference type="Gene3D" id="1.10.3730.20">
    <property type="match status" value="1"/>
</dbReference>